<organism evidence="1 2">
    <name type="scientific">Shimia litoralis</name>
    <dbReference type="NCBI Taxonomy" id="420403"/>
    <lineage>
        <taxon>Bacteria</taxon>
        <taxon>Pseudomonadati</taxon>
        <taxon>Pseudomonadota</taxon>
        <taxon>Alphaproteobacteria</taxon>
        <taxon>Rhodobacterales</taxon>
        <taxon>Roseobacteraceae</taxon>
    </lineage>
</organism>
<accession>A0A4U7N5C4</accession>
<dbReference type="GO" id="GO:0016491">
    <property type="term" value="F:oxidoreductase activity"/>
    <property type="evidence" value="ECO:0007669"/>
    <property type="project" value="TreeGrafter"/>
</dbReference>
<proteinExistence type="predicted"/>
<dbReference type="AlphaFoldDB" id="A0A4U7N5C4"/>
<reference evidence="1 2" key="1">
    <citation type="submission" date="2019-04" db="EMBL/GenBank/DDBJ databases">
        <title>Genome sequence of Pelagicola litoralis CL-ES2.</title>
        <authorList>
            <person name="Cao J."/>
        </authorList>
    </citation>
    <scope>NUCLEOTIDE SEQUENCE [LARGE SCALE GENOMIC DNA]</scope>
    <source>
        <strain evidence="1 2">CL-ES2</strain>
    </source>
</reference>
<dbReference type="CDD" id="cd05325">
    <property type="entry name" value="carb_red_sniffer_like_SDR_c"/>
    <property type="match status" value="1"/>
</dbReference>
<dbReference type="Gene3D" id="3.40.50.720">
    <property type="entry name" value="NAD(P)-binding Rossmann-like Domain"/>
    <property type="match status" value="1"/>
</dbReference>
<comment type="caution">
    <text evidence="1">The sequence shown here is derived from an EMBL/GenBank/DDBJ whole genome shotgun (WGS) entry which is preliminary data.</text>
</comment>
<dbReference type="InterPro" id="IPR051468">
    <property type="entry name" value="Fungal_SecMetab_SDRs"/>
</dbReference>
<dbReference type="InterPro" id="IPR036291">
    <property type="entry name" value="NAD(P)-bd_dom_sf"/>
</dbReference>
<dbReference type="PRINTS" id="PR00081">
    <property type="entry name" value="GDHRDH"/>
</dbReference>
<dbReference type="EMBL" id="SULI01000009">
    <property type="protein sequence ID" value="TKZ20773.1"/>
    <property type="molecule type" value="Genomic_DNA"/>
</dbReference>
<dbReference type="OrthoDB" id="9785826at2"/>
<dbReference type="InterPro" id="IPR002347">
    <property type="entry name" value="SDR_fam"/>
</dbReference>
<dbReference type="PANTHER" id="PTHR43544:SF12">
    <property type="entry name" value="NAD(P)-BINDING ROSSMANN-FOLD SUPERFAMILY PROTEIN"/>
    <property type="match status" value="1"/>
</dbReference>
<dbReference type="PANTHER" id="PTHR43544">
    <property type="entry name" value="SHORT-CHAIN DEHYDROGENASE/REDUCTASE"/>
    <property type="match status" value="1"/>
</dbReference>
<keyword evidence="2" id="KW-1185">Reference proteome</keyword>
<dbReference type="RefSeq" id="WP_138016179.1">
    <property type="nucleotide sequence ID" value="NZ_SULI01000009.1"/>
</dbReference>
<sequence>MQKHALVIGASGGIGQALALELEARGDQVTRLSRVQDSLDITDEHSVSEQLENLETVFDLIFVATGILSGTRGPEKSLLSLSSDEMANLFAVNAIGPALVLKHVKRLLPKNKRCVFAALSARVGSIGDNHLGGWYSYRASKAALNQVIKTSSIEFKRTHKHLICVALHPGTVATEFTKNYPQHQAAPSQKAASHMLSVLDSLTPEDSGQFYDWKGKRVPW</sequence>
<dbReference type="GO" id="GO:0005737">
    <property type="term" value="C:cytoplasm"/>
    <property type="evidence" value="ECO:0007669"/>
    <property type="project" value="TreeGrafter"/>
</dbReference>
<name>A0A4U7N5C4_9RHOB</name>
<dbReference type="Pfam" id="PF13561">
    <property type="entry name" value="adh_short_C2"/>
    <property type="match status" value="1"/>
</dbReference>
<dbReference type="SUPFAM" id="SSF51735">
    <property type="entry name" value="NAD(P)-binding Rossmann-fold domains"/>
    <property type="match status" value="1"/>
</dbReference>
<dbReference type="Proteomes" id="UP000306575">
    <property type="component" value="Unassembled WGS sequence"/>
</dbReference>
<evidence type="ECO:0000313" key="1">
    <source>
        <dbReference type="EMBL" id="TKZ20773.1"/>
    </source>
</evidence>
<evidence type="ECO:0000313" key="2">
    <source>
        <dbReference type="Proteomes" id="UP000306575"/>
    </source>
</evidence>
<protein>
    <submittedName>
        <fullName evidence="1">SDR family NAD(P)-dependent oxidoreductase</fullName>
    </submittedName>
</protein>
<gene>
    <name evidence="1" type="ORF">FAP39_09625</name>
</gene>